<reference evidence="3 4" key="1">
    <citation type="submission" date="2019-03" db="EMBL/GenBank/DDBJ databases">
        <title>Metabolic reconstructions from genomes of highly enriched 'Candidatus Accumulibacter' and 'Candidatus Competibacter' bioreactor populations.</title>
        <authorList>
            <person name="Annavajhala M.K."/>
            <person name="Welles L."/>
            <person name="Abbas B."/>
            <person name="Sorokin D."/>
            <person name="Park H."/>
            <person name="Van Loosdrecht M."/>
            <person name="Chandran K."/>
        </authorList>
    </citation>
    <scope>NUCLEOTIDE SEQUENCE [LARGE SCALE GENOMIC DNA]</scope>
    <source>
        <strain evidence="3 4">SBR_G</strain>
    </source>
</reference>
<dbReference type="RefSeq" id="WP_169247995.1">
    <property type="nucleotide sequence ID" value="NZ_SPMZ01000016.1"/>
</dbReference>
<dbReference type="Proteomes" id="UP000760480">
    <property type="component" value="Unassembled WGS sequence"/>
</dbReference>
<proteinExistence type="predicted"/>
<feature type="region of interest" description="Disordered" evidence="1">
    <location>
        <begin position="522"/>
        <end position="550"/>
    </location>
</feature>
<evidence type="ECO:0000313" key="3">
    <source>
        <dbReference type="EMBL" id="NMQ18734.1"/>
    </source>
</evidence>
<evidence type="ECO:0000259" key="2">
    <source>
        <dbReference type="Pfam" id="PF06048"/>
    </source>
</evidence>
<feature type="domain" description="DUF927" evidence="2">
    <location>
        <begin position="650"/>
        <end position="922"/>
    </location>
</feature>
<sequence length="1210" mass="133026">MHATFTMITAAQPPRLSKLFNLDPKTNQLGKFAGGQLAEGEARKMTATVAEFADLLTRLNPSQALCYGVNGHERARVLSRDRLKNAPPVDANEVPIISRTRQHMGFPSDTPGVLMIDHDPSEHGPRFTAGDGSDLLATLAKVAPGIADAPTLWRPSASSCIWRTDAEGNPVEELKGIGGQRLYLFVRDASDIARAGRALFERLWLTPDFGWMQVGGAGQLLMRSIVDASVWQPERLDFCGGAACGASLVQRLPDPIARNGDADFLDTRTAIPDLAVFERERFKKLVRSRESELRQESQRVREAWVAAKVDQRTAQWIADTERTEEPDNGDAATEILIAKRKLQATYEAALAQRGLLRADFDLTVFENSAPVMVTVREVLTDPQRFNERETLDPLEPDYDGGRAVGWLNLNADPPELFSQAHGGQRFELVGDPPVEVQGAKDHPAWESAREHIAGLELEPVARGTALDLLKIARVVPADAKHGERSAEWLVASAVKNEMSGDVAAWGGGLPGLRRRPRHRRCLGDRKPTTEGPGAIQARKTHHARRQRREGVGIGSLRRAAQTENENQSYEGGEPDFAGYTGYEDTKLNGKEKASNPVLKEEVTRLQDSKIPYYFMILPDGSQIGGLGRKDECKHGKAPRGPGLWYVHVGNVPTPDGGMTRQYFAPEWISAPFEVLATADDGRGHGYAVALKFTALHGQTHVWTLPRALLVTDGREILQRLYDMGFRATDNPAHANKHIRAYLNRARPEKRAVATVKTGWTQGVFVLPDAVFGQGDDEVFYRSDDPSPSPYSLAGTLDGWRDEVARAVEGFDVPVFALSAAFAPPLLDLLNVQSGGLHFMGTSTTGKTTSQNWALSVWGKPQNLRRSWHGTRAGFEMTAATHCDSVLMLDEIGQADPREIGDLIYMIFNEAGRMRGTARLTARALPRWQLILLSSGEKSLQQMMQDAGKVPMAGQELRLLHIPVDAGDGCGILNGLADSDARSALIREVNVAVSRHHGHPIRAFLDRLTRRETVATTPNAANHLTQFVDAMTRGSISDEVKRGAQRFAMVGYAGELASDWGITGWEPGRARSAAETLFRRWLATWGTAARHDETVFLEHLEVWLSGNRPGRFAEVDPVTLATLQAAERAMTSMRPFFGYVAATPEGWRYFLNAAGWQDLTKGVSRDLAIDTLLATGRLEKDPRGTKGKLVRVGDRSSPGRYYIVREGGDHA</sequence>
<dbReference type="EMBL" id="SPMZ01000016">
    <property type="protein sequence ID" value="NMQ18734.1"/>
    <property type="molecule type" value="Genomic_DNA"/>
</dbReference>
<name>A0ABX1TKV3_9GAMM</name>
<evidence type="ECO:0000256" key="1">
    <source>
        <dbReference type="SAM" id="MobiDB-lite"/>
    </source>
</evidence>
<gene>
    <name evidence="3" type="ORF">E4P82_05660</name>
</gene>
<dbReference type="InterPro" id="IPR009270">
    <property type="entry name" value="DUF927"/>
</dbReference>
<keyword evidence="4" id="KW-1185">Reference proteome</keyword>
<protein>
    <submittedName>
        <fullName evidence="3">DUF927 domain-containing protein</fullName>
    </submittedName>
</protein>
<comment type="caution">
    <text evidence="3">The sequence shown here is derived from an EMBL/GenBank/DDBJ whole genome shotgun (WGS) entry which is preliminary data.</text>
</comment>
<organism evidence="3 4">
    <name type="scientific">Candidatus Competibacter phosphatis</name>
    <dbReference type="NCBI Taxonomy" id="221280"/>
    <lineage>
        <taxon>Bacteria</taxon>
        <taxon>Pseudomonadati</taxon>
        <taxon>Pseudomonadota</taxon>
        <taxon>Gammaproteobacteria</taxon>
        <taxon>Candidatus Competibacteraceae</taxon>
        <taxon>Candidatus Competibacter</taxon>
    </lineage>
</organism>
<evidence type="ECO:0000313" key="4">
    <source>
        <dbReference type="Proteomes" id="UP000760480"/>
    </source>
</evidence>
<dbReference type="Pfam" id="PF06048">
    <property type="entry name" value="DUF927"/>
    <property type="match status" value="1"/>
</dbReference>
<accession>A0ABX1TKV3</accession>
<feature type="compositionally biased region" description="Basic residues" evidence="1">
    <location>
        <begin position="538"/>
        <end position="547"/>
    </location>
</feature>